<keyword evidence="8" id="KW-0175">Coiled coil</keyword>
<dbReference type="InterPro" id="IPR013087">
    <property type="entry name" value="Znf_C2H2_type"/>
</dbReference>
<dbReference type="FunFam" id="3.30.160.60:FF:000352">
    <property type="entry name" value="zinc finger protein 3 homolog"/>
    <property type="match status" value="1"/>
</dbReference>
<keyword evidence="3" id="KW-0677">Repeat</keyword>
<name>A0AAV2QS53_MEGNR</name>
<feature type="domain" description="C2H2-type" evidence="9">
    <location>
        <begin position="116"/>
        <end position="143"/>
    </location>
</feature>
<gene>
    <name evidence="10" type="ORF">MNOR_LOCUS15311</name>
</gene>
<dbReference type="GO" id="GO:0000978">
    <property type="term" value="F:RNA polymerase II cis-regulatory region sequence-specific DNA binding"/>
    <property type="evidence" value="ECO:0007669"/>
    <property type="project" value="TreeGrafter"/>
</dbReference>
<feature type="coiled-coil region" evidence="8">
    <location>
        <begin position="19"/>
        <end position="46"/>
    </location>
</feature>
<protein>
    <recommendedName>
        <fullName evidence="9">C2H2-type domain-containing protein</fullName>
    </recommendedName>
</protein>
<dbReference type="PANTHER" id="PTHR23226:SF416">
    <property type="entry name" value="FI01424P"/>
    <property type="match status" value="1"/>
</dbReference>
<dbReference type="GO" id="GO:0000981">
    <property type="term" value="F:DNA-binding transcription factor activity, RNA polymerase II-specific"/>
    <property type="evidence" value="ECO:0007669"/>
    <property type="project" value="TreeGrafter"/>
</dbReference>
<evidence type="ECO:0000313" key="10">
    <source>
        <dbReference type="EMBL" id="CAL4095050.1"/>
    </source>
</evidence>
<sequence length="144" mass="16542">MYRVSAEPSNTRHSQHSFEKAVNGEIDKINEEIEVYKETLANQDIEVSVKEEIEVFVEPVLSQAVEETVKEECEYNQNNRAHTGLKAFEYNQCGTTSSRKSNLETNLMIHTGEKPHKCNQCNKDFLCNSNLIIHIRTHTGEQPF</sequence>
<evidence type="ECO:0000259" key="9">
    <source>
        <dbReference type="PROSITE" id="PS50157"/>
    </source>
</evidence>
<feature type="non-terminal residue" evidence="10">
    <location>
        <position position="144"/>
    </location>
</feature>
<evidence type="ECO:0000256" key="8">
    <source>
        <dbReference type="SAM" id="Coils"/>
    </source>
</evidence>
<dbReference type="PROSITE" id="PS00028">
    <property type="entry name" value="ZINC_FINGER_C2H2_1"/>
    <property type="match status" value="1"/>
</dbReference>
<proteinExistence type="predicted"/>
<evidence type="ECO:0000256" key="4">
    <source>
        <dbReference type="ARBA" id="ARBA00022771"/>
    </source>
</evidence>
<dbReference type="InterPro" id="IPR036236">
    <property type="entry name" value="Znf_C2H2_sf"/>
</dbReference>
<evidence type="ECO:0000256" key="5">
    <source>
        <dbReference type="ARBA" id="ARBA00022833"/>
    </source>
</evidence>
<evidence type="ECO:0000256" key="2">
    <source>
        <dbReference type="ARBA" id="ARBA00022723"/>
    </source>
</evidence>
<dbReference type="Proteomes" id="UP001497623">
    <property type="component" value="Unassembled WGS sequence"/>
</dbReference>
<dbReference type="PANTHER" id="PTHR23226">
    <property type="entry name" value="ZINC FINGER AND SCAN DOMAIN-CONTAINING"/>
    <property type="match status" value="1"/>
</dbReference>
<keyword evidence="6" id="KW-0539">Nucleus</keyword>
<feature type="domain" description="C2H2-type" evidence="9">
    <location>
        <begin position="88"/>
        <end position="115"/>
    </location>
</feature>
<comment type="subcellular location">
    <subcellularLocation>
        <location evidence="1">Nucleus</location>
    </subcellularLocation>
</comment>
<evidence type="ECO:0000256" key="6">
    <source>
        <dbReference type="ARBA" id="ARBA00023242"/>
    </source>
</evidence>
<keyword evidence="2" id="KW-0479">Metal-binding</keyword>
<dbReference type="EMBL" id="CAXKWB010009521">
    <property type="protein sequence ID" value="CAL4095050.1"/>
    <property type="molecule type" value="Genomic_DNA"/>
</dbReference>
<organism evidence="10 11">
    <name type="scientific">Meganyctiphanes norvegica</name>
    <name type="common">Northern krill</name>
    <name type="synonym">Thysanopoda norvegica</name>
    <dbReference type="NCBI Taxonomy" id="48144"/>
    <lineage>
        <taxon>Eukaryota</taxon>
        <taxon>Metazoa</taxon>
        <taxon>Ecdysozoa</taxon>
        <taxon>Arthropoda</taxon>
        <taxon>Crustacea</taxon>
        <taxon>Multicrustacea</taxon>
        <taxon>Malacostraca</taxon>
        <taxon>Eumalacostraca</taxon>
        <taxon>Eucarida</taxon>
        <taxon>Euphausiacea</taxon>
        <taxon>Euphausiidae</taxon>
        <taxon>Meganyctiphanes</taxon>
    </lineage>
</organism>
<dbReference type="GO" id="GO:0008270">
    <property type="term" value="F:zinc ion binding"/>
    <property type="evidence" value="ECO:0007669"/>
    <property type="project" value="UniProtKB-KW"/>
</dbReference>
<dbReference type="PROSITE" id="PS50157">
    <property type="entry name" value="ZINC_FINGER_C2H2_2"/>
    <property type="match status" value="2"/>
</dbReference>
<keyword evidence="4 7" id="KW-0863">Zinc-finger</keyword>
<evidence type="ECO:0000313" key="11">
    <source>
        <dbReference type="Proteomes" id="UP001497623"/>
    </source>
</evidence>
<dbReference type="AlphaFoldDB" id="A0AAV2QS53"/>
<evidence type="ECO:0000256" key="7">
    <source>
        <dbReference type="PROSITE-ProRule" id="PRU00042"/>
    </source>
</evidence>
<comment type="caution">
    <text evidence="10">The sequence shown here is derived from an EMBL/GenBank/DDBJ whole genome shotgun (WGS) entry which is preliminary data.</text>
</comment>
<evidence type="ECO:0000256" key="1">
    <source>
        <dbReference type="ARBA" id="ARBA00004123"/>
    </source>
</evidence>
<dbReference type="Gene3D" id="3.30.160.60">
    <property type="entry name" value="Classic Zinc Finger"/>
    <property type="match status" value="2"/>
</dbReference>
<keyword evidence="5" id="KW-0862">Zinc</keyword>
<keyword evidence="11" id="KW-1185">Reference proteome</keyword>
<evidence type="ECO:0000256" key="3">
    <source>
        <dbReference type="ARBA" id="ARBA00022737"/>
    </source>
</evidence>
<accession>A0AAV2QS53</accession>
<dbReference type="SUPFAM" id="SSF57667">
    <property type="entry name" value="beta-beta-alpha zinc fingers"/>
    <property type="match status" value="1"/>
</dbReference>
<reference evidence="10 11" key="1">
    <citation type="submission" date="2024-05" db="EMBL/GenBank/DDBJ databases">
        <authorList>
            <person name="Wallberg A."/>
        </authorList>
    </citation>
    <scope>NUCLEOTIDE SEQUENCE [LARGE SCALE GENOMIC DNA]</scope>
</reference>